<feature type="compositionally biased region" description="Basic and acidic residues" evidence="2">
    <location>
        <begin position="1159"/>
        <end position="1169"/>
    </location>
</feature>
<feature type="compositionally biased region" description="Polar residues" evidence="2">
    <location>
        <begin position="1222"/>
        <end position="1232"/>
    </location>
</feature>
<feature type="compositionally biased region" description="Basic and acidic residues" evidence="2">
    <location>
        <begin position="253"/>
        <end position="265"/>
    </location>
</feature>
<gene>
    <name evidence="3" type="ORF">RDB_LOCUS135850</name>
</gene>
<feature type="compositionally biased region" description="Low complexity" evidence="2">
    <location>
        <begin position="1611"/>
        <end position="1650"/>
    </location>
</feature>
<name>A0A8H3HF13_9AGAM</name>
<evidence type="ECO:0000256" key="2">
    <source>
        <dbReference type="SAM" id="MobiDB-lite"/>
    </source>
</evidence>
<evidence type="ECO:0000313" key="3">
    <source>
        <dbReference type="EMBL" id="CAE6509791.1"/>
    </source>
</evidence>
<feature type="region of interest" description="Disordered" evidence="2">
    <location>
        <begin position="253"/>
        <end position="375"/>
    </location>
</feature>
<feature type="compositionally biased region" description="Polar residues" evidence="2">
    <location>
        <begin position="19"/>
        <end position="31"/>
    </location>
</feature>
<keyword evidence="1" id="KW-0175">Coiled coil</keyword>
<feature type="region of interest" description="Disordered" evidence="2">
    <location>
        <begin position="11"/>
        <end position="31"/>
    </location>
</feature>
<feature type="compositionally biased region" description="Low complexity" evidence="2">
    <location>
        <begin position="1730"/>
        <end position="1751"/>
    </location>
</feature>
<evidence type="ECO:0000313" key="4">
    <source>
        <dbReference type="Proteomes" id="UP000663861"/>
    </source>
</evidence>
<feature type="region of interest" description="Disordered" evidence="2">
    <location>
        <begin position="1422"/>
        <end position="1839"/>
    </location>
</feature>
<feature type="compositionally biased region" description="Low complexity" evidence="2">
    <location>
        <begin position="1051"/>
        <end position="1064"/>
    </location>
</feature>
<feature type="region of interest" description="Disordered" evidence="2">
    <location>
        <begin position="664"/>
        <end position="710"/>
    </location>
</feature>
<feature type="region of interest" description="Disordered" evidence="2">
    <location>
        <begin position="727"/>
        <end position="746"/>
    </location>
</feature>
<dbReference type="EMBL" id="CAJMWY010003864">
    <property type="protein sequence ID" value="CAE6509791.1"/>
    <property type="molecule type" value="Genomic_DNA"/>
</dbReference>
<feature type="compositionally biased region" description="Basic residues" evidence="2">
    <location>
        <begin position="325"/>
        <end position="347"/>
    </location>
</feature>
<feature type="non-terminal residue" evidence="3">
    <location>
        <position position="1"/>
    </location>
</feature>
<feature type="region of interest" description="Disordered" evidence="2">
    <location>
        <begin position="397"/>
        <end position="645"/>
    </location>
</feature>
<feature type="compositionally biased region" description="Basic and acidic residues" evidence="2">
    <location>
        <begin position="1382"/>
        <end position="1393"/>
    </location>
</feature>
<feature type="region of interest" description="Disordered" evidence="2">
    <location>
        <begin position="875"/>
        <end position="932"/>
    </location>
</feature>
<comment type="caution">
    <text evidence="3">The sequence shown here is derived from an EMBL/GenBank/DDBJ whole genome shotgun (WGS) entry which is preliminary data.</text>
</comment>
<feature type="compositionally biased region" description="Basic and acidic residues" evidence="2">
    <location>
        <begin position="1006"/>
        <end position="1020"/>
    </location>
</feature>
<organism evidence="3 4">
    <name type="scientific">Rhizoctonia solani</name>
    <dbReference type="NCBI Taxonomy" id="456999"/>
    <lineage>
        <taxon>Eukaryota</taxon>
        <taxon>Fungi</taxon>
        <taxon>Dikarya</taxon>
        <taxon>Basidiomycota</taxon>
        <taxon>Agaricomycotina</taxon>
        <taxon>Agaricomycetes</taxon>
        <taxon>Cantharellales</taxon>
        <taxon>Ceratobasidiaceae</taxon>
        <taxon>Rhizoctonia</taxon>
    </lineage>
</organism>
<feature type="compositionally biased region" description="Basic and acidic residues" evidence="2">
    <location>
        <begin position="976"/>
        <end position="986"/>
    </location>
</feature>
<feature type="compositionally biased region" description="Pro residues" evidence="2">
    <location>
        <begin position="1651"/>
        <end position="1666"/>
    </location>
</feature>
<feature type="compositionally biased region" description="Pro residues" evidence="2">
    <location>
        <begin position="312"/>
        <end position="321"/>
    </location>
</feature>
<feature type="compositionally biased region" description="Low complexity" evidence="2">
    <location>
        <begin position="289"/>
        <end position="305"/>
    </location>
</feature>
<feature type="region of interest" description="Disordered" evidence="2">
    <location>
        <begin position="944"/>
        <end position="1303"/>
    </location>
</feature>
<feature type="region of interest" description="Disordered" evidence="2">
    <location>
        <begin position="1329"/>
        <end position="1353"/>
    </location>
</feature>
<sequence>MSVETLILRMSSESEPESGANSPVPDSTPSSAPFLAEEAHPLILRSLIDTGLGDQICLSEDNIGAISRAVNGALFTPDSVFSQLLIVPRVECAVTVLLWKTRLNATCADTESTRDLPTIPVHVLASSLSGLLDNTKLYKGTKQHPVPIRRLALDPRPHRLNLPSPITPSPVSTSPSPPRPQAPMTPPDSIAGDSTPFPSGLPTPKKSIKFRPPPIITRAASGRGPKSAGTGPVTLNFAAAALAEYHIEALDYHPPNETESADDKVLSPSKIPPPSPSKLPQSKIPPLPSNTSTRPPSRPASPTKSTRSRSRPPSPNPPRPASPTKRLKKPPPGVKRSKSLTGKSKKSKDKEKDKDGSPSKWAERPNSSMWTPSGVEAHYRNDSSVRTLGLAGRIPMLDAGVGENGEMSSGVSSERTSGVPTPTASALGTPSASALGTPSMSALSTPAMGTPSGGTPILAGAVITPFEPPEVEPEAQTEEVPQAHIEVEAPTPCASPKPSVRMSARSVEIASTVEAGSSLGDKSGSGENLGLIGSRDNLAVSSSSRENLAPSGSRENLACASRENLLSTPSREELVPPRTPTRRASPEIHAPAPTTPTQAKRVSIPADPRTPSPTRSVFPGSSLHVLHSPDSRSAYSPDPMHSAYSPDLLRSSDLLKSPASSMYRLSAMGSPSPRRDGSPAPRSILRNSLTGSPAPRNGSPAPGSVHHATFPSMSNQLATSDSIHRATSPLGRAVSPSLSRSESTRSRTISISGASLIRSRTVSGASLVRNRTVSSSESIRRTSVEGVSRIRTVSDLGRTSEESSIRASLEGSRRASIESARRASIESAQRGTISSPRRTSLETARRRRSSFDKHRMSVDVDGITIMAVSIADATPVTPTPRRTGFNLDELSPSRDRDRDRFTTPVKPAPSPGAMSLGTGTPRDQLGVSPGLLSHISPGAMSLSTVPSLSPFPESDDGDFGFRDEGEDVTVTGRALRGRDSPVRRADQSPSRRTNQSPSRRANQSPRRADQSPVRRSESPPKPKRRPLPPPPQGSPSRSAGLRTLTASPALTGRGTPVTGRGTPTHQLQGTPTKQYSSMPPRSWTDSPSRASSSTHQTIGVPMTQVSSRPRTISTQARQNLENGISESEAESLAFPGSTSTLSLPGDVSLEEVSPFTAPKELESSSESERPSPWIGPGVTSSPWVNPRTSSSSSSSPWMGTASIELLGGSGLLMNSSLPKLTESPSPRASVETSRPKSKHSHSGSVLGHSRSGSTVGHEQSGSVTGHERHSSSRPGSAVGHSRSGSTVGHTRSGSGTHPGLGLRAGQDILVPMVSSKSFSRSDVIKLIGRGDSFGSSHDEPISPTRMSGLDTLPEYNQPMPVFMVPGADPAKVSVVSRPKSMAHVDEGHTREGSEDSGESVVLNQDGEAMVRTTEVVVGAGRARVQTGVGVGVSRARGATKSKVDSGLRKRVDSGKSEPRAKADSSKSSEPRPRVNSATRPKIDSNLRSQVDSVRRKPVSGASQSPTSGSPATPTSASATSARRVLVRKASSEAASRTRKSSNASLRKSSMSSLRSTPPTTVSSPSARKSTRTTSFSSGASTPRSSTPRSSGAFSPRSKVASGGGNATPKAGTPRTSISSGRSSIASPKSNLSKSSTTPPNNNSGAATPKAAPRPLPPRPGPLPPVRPQRSALRPGLRTSVTIPQCSTQPSSATTTTPTEPRSRAVTMEVKSTSPTEAARPRRNTSISSKAPPVSRSATSSAPAPAPAITSRHSVHAGTEQANNHVPFPSPESKESLRVPDTPHTLKRSLSVSSAARKLVGRARAASPVPATPPVDTNSLAQSTDASSIERSPQKAPRSLSRLAFSALLPKRGNNAAAEAKAALAQAKAREVVEAKARAKAAAEEAKARAKAEAEEAK</sequence>
<protein>
    <submittedName>
        <fullName evidence="3">Uncharacterized protein</fullName>
    </submittedName>
</protein>
<feature type="compositionally biased region" description="Polar residues" evidence="2">
    <location>
        <begin position="406"/>
        <end position="444"/>
    </location>
</feature>
<feature type="compositionally biased region" description="Basic and acidic residues" evidence="2">
    <location>
        <begin position="1441"/>
        <end position="1472"/>
    </location>
</feature>
<feature type="compositionally biased region" description="Basic and acidic residues" evidence="2">
    <location>
        <begin position="891"/>
        <end position="901"/>
    </location>
</feature>
<reference evidence="3" key="1">
    <citation type="submission" date="2021-01" db="EMBL/GenBank/DDBJ databases">
        <authorList>
            <person name="Kaushik A."/>
        </authorList>
    </citation>
    <scope>NUCLEOTIDE SEQUENCE</scope>
    <source>
        <strain evidence="3">AG4-RS23</strain>
    </source>
</reference>
<feature type="region of interest" description="Disordered" evidence="2">
    <location>
        <begin position="1378"/>
        <end position="1403"/>
    </location>
</feature>
<evidence type="ECO:0000256" key="1">
    <source>
        <dbReference type="SAM" id="Coils"/>
    </source>
</evidence>
<feature type="region of interest" description="Disordered" evidence="2">
    <location>
        <begin position="148"/>
        <end position="229"/>
    </location>
</feature>
<feature type="compositionally biased region" description="Polar residues" evidence="2">
    <location>
        <begin position="1178"/>
        <end position="1188"/>
    </location>
</feature>
<accession>A0A8H3HF13</accession>
<feature type="compositionally biased region" description="Polar residues" evidence="2">
    <location>
        <begin position="987"/>
        <end position="1005"/>
    </location>
</feature>
<feature type="compositionally biased region" description="Low complexity" evidence="2">
    <location>
        <begin position="1576"/>
        <end position="1592"/>
    </location>
</feature>
<feature type="compositionally biased region" description="Basic and acidic residues" evidence="2">
    <location>
        <begin position="348"/>
        <end position="363"/>
    </location>
</feature>
<feature type="region of interest" description="Disordered" evidence="2">
    <location>
        <begin position="815"/>
        <end position="853"/>
    </location>
</feature>
<dbReference type="Proteomes" id="UP000663861">
    <property type="component" value="Unassembled WGS sequence"/>
</dbReference>
<feature type="compositionally biased region" description="Basic and acidic residues" evidence="2">
    <location>
        <begin position="815"/>
        <end position="824"/>
    </location>
</feature>
<feature type="coiled-coil region" evidence="1">
    <location>
        <begin position="1864"/>
        <end position="1897"/>
    </location>
</feature>
<feature type="compositionally biased region" description="Basic and acidic residues" evidence="2">
    <location>
        <begin position="839"/>
        <end position="853"/>
    </location>
</feature>
<feature type="compositionally biased region" description="Polar residues" evidence="2">
    <location>
        <begin position="1065"/>
        <end position="1125"/>
    </location>
</feature>
<feature type="compositionally biased region" description="Pro residues" evidence="2">
    <location>
        <begin position="270"/>
        <end position="288"/>
    </location>
</feature>
<proteinExistence type="predicted"/>
<feature type="compositionally biased region" description="Pro residues" evidence="2">
    <location>
        <begin position="175"/>
        <end position="186"/>
    </location>
</feature>
<feature type="compositionally biased region" description="Low complexity" evidence="2">
    <location>
        <begin position="1683"/>
        <end position="1699"/>
    </location>
</feature>
<feature type="compositionally biased region" description="Low complexity" evidence="2">
    <location>
        <begin position="1499"/>
        <end position="1521"/>
    </location>
</feature>
<feature type="compositionally biased region" description="Low complexity" evidence="2">
    <location>
        <begin position="735"/>
        <end position="746"/>
    </location>
</feature>
<feature type="compositionally biased region" description="Polar residues" evidence="2">
    <location>
        <begin position="1250"/>
        <end position="1263"/>
    </location>
</feature>
<feature type="compositionally biased region" description="Polar residues" evidence="2">
    <location>
        <begin position="1814"/>
        <end position="1830"/>
    </location>
</feature>
<feature type="compositionally biased region" description="Polar residues" evidence="2">
    <location>
        <begin position="1282"/>
        <end position="1295"/>
    </location>
</feature>
<feature type="compositionally biased region" description="Low complexity" evidence="2">
    <location>
        <begin position="1540"/>
        <end position="1565"/>
    </location>
</feature>